<dbReference type="GO" id="GO:0004806">
    <property type="term" value="F:triacylglycerol lipase activity"/>
    <property type="evidence" value="ECO:0007669"/>
    <property type="project" value="UniProtKB-EC"/>
</dbReference>
<dbReference type="EMBL" id="LT554417">
    <property type="protein sequence ID" value="SAM04922.1"/>
    <property type="molecule type" value="Genomic_DNA"/>
</dbReference>
<name>A0A163THN1_ABSGL</name>
<comment type="subcellular location">
    <subcellularLocation>
        <location evidence="3">Endosome</location>
        <location evidence="3">Multivesicular body membrane</location>
        <topology evidence="3">Single-pass type II membrane protein</topology>
    </subcellularLocation>
    <subcellularLocation>
        <location evidence="2">Prevacuolar compartment membrane</location>
        <topology evidence="2">Single-pass type II membrane protein</topology>
    </subcellularLocation>
</comment>
<feature type="region of interest" description="Disordered" evidence="19">
    <location>
        <begin position="433"/>
        <end position="466"/>
    </location>
</feature>
<evidence type="ECO:0000256" key="16">
    <source>
        <dbReference type="ARBA" id="ARBA00023180"/>
    </source>
</evidence>
<evidence type="ECO:0000313" key="22">
    <source>
        <dbReference type="EMBL" id="SAM04922.1"/>
    </source>
</evidence>
<evidence type="ECO:0000256" key="10">
    <source>
        <dbReference type="ARBA" id="ARBA00022963"/>
    </source>
</evidence>
<evidence type="ECO:0000256" key="15">
    <source>
        <dbReference type="ARBA" id="ARBA00023136"/>
    </source>
</evidence>
<comment type="catalytic activity">
    <reaction evidence="1">
        <text>a triacylglycerol + H2O = a diacylglycerol + a fatty acid + H(+)</text>
        <dbReference type="Rhea" id="RHEA:12044"/>
        <dbReference type="ChEBI" id="CHEBI:15377"/>
        <dbReference type="ChEBI" id="CHEBI:15378"/>
        <dbReference type="ChEBI" id="CHEBI:17855"/>
        <dbReference type="ChEBI" id="CHEBI:18035"/>
        <dbReference type="ChEBI" id="CHEBI:28868"/>
        <dbReference type="EC" id="3.1.1.3"/>
    </reaction>
</comment>
<dbReference type="EC" id="3.1.1.3" evidence="6"/>
<evidence type="ECO:0000256" key="3">
    <source>
        <dbReference type="ARBA" id="ARBA00004343"/>
    </source>
</evidence>
<dbReference type="InParanoid" id="A0A163THN1"/>
<evidence type="ECO:0000256" key="1">
    <source>
        <dbReference type="ARBA" id="ARBA00001024"/>
    </source>
</evidence>
<evidence type="ECO:0000256" key="20">
    <source>
        <dbReference type="SAM" id="SignalP"/>
    </source>
</evidence>
<dbReference type="OrthoDB" id="58570at2759"/>
<feature type="signal peptide" evidence="20">
    <location>
        <begin position="1"/>
        <end position="19"/>
    </location>
</feature>
<keyword evidence="14" id="KW-0443">Lipid metabolism</keyword>
<evidence type="ECO:0000256" key="6">
    <source>
        <dbReference type="ARBA" id="ARBA00013279"/>
    </source>
</evidence>
<keyword evidence="7" id="KW-0812">Transmembrane</keyword>
<dbReference type="InterPro" id="IPR050805">
    <property type="entry name" value="ATG15_Lipase"/>
</dbReference>
<dbReference type="FunCoup" id="A0A163THN1">
    <property type="interactions" value="89"/>
</dbReference>
<evidence type="ECO:0000256" key="7">
    <source>
        <dbReference type="ARBA" id="ARBA00022692"/>
    </source>
</evidence>
<dbReference type="GO" id="GO:0034496">
    <property type="term" value="P:multivesicular body membrane disassembly"/>
    <property type="evidence" value="ECO:0007669"/>
    <property type="project" value="TreeGrafter"/>
</dbReference>
<dbReference type="GO" id="GO:0034727">
    <property type="term" value="P:piecemeal microautophagy of the nucleus"/>
    <property type="evidence" value="ECO:0007669"/>
    <property type="project" value="TreeGrafter"/>
</dbReference>
<evidence type="ECO:0000256" key="17">
    <source>
        <dbReference type="ARBA" id="ARBA00024663"/>
    </source>
</evidence>
<dbReference type="PANTHER" id="PTHR47175">
    <property type="entry name" value="LIPASE ATG15-RELATED"/>
    <property type="match status" value="1"/>
</dbReference>
<dbReference type="PANTHER" id="PTHR47175:SF2">
    <property type="entry name" value="LIPASE ATG15-RELATED"/>
    <property type="match status" value="1"/>
</dbReference>
<dbReference type="GO" id="GO:0046461">
    <property type="term" value="P:neutral lipid catabolic process"/>
    <property type="evidence" value="ECO:0007669"/>
    <property type="project" value="TreeGrafter"/>
</dbReference>
<feature type="compositionally biased region" description="Low complexity" evidence="19">
    <location>
        <begin position="443"/>
        <end position="459"/>
    </location>
</feature>
<organism evidence="22">
    <name type="scientific">Absidia glauca</name>
    <name type="common">Pin mould</name>
    <dbReference type="NCBI Taxonomy" id="4829"/>
    <lineage>
        <taxon>Eukaryota</taxon>
        <taxon>Fungi</taxon>
        <taxon>Fungi incertae sedis</taxon>
        <taxon>Mucoromycota</taxon>
        <taxon>Mucoromycotina</taxon>
        <taxon>Mucoromycetes</taxon>
        <taxon>Mucorales</taxon>
        <taxon>Cunninghamellaceae</taxon>
        <taxon>Absidia</taxon>
    </lineage>
</organism>
<dbReference type="AlphaFoldDB" id="A0A163THN1"/>
<evidence type="ECO:0000256" key="2">
    <source>
        <dbReference type="ARBA" id="ARBA00004270"/>
    </source>
</evidence>
<dbReference type="GO" id="GO:0005775">
    <property type="term" value="C:vacuolar lumen"/>
    <property type="evidence" value="ECO:0007669"/>
    <property type="project" value="TreeGrafter"/>
</dbReference>
<proteinExistence type="inferred from homology"/>
<evidence type="ECO:0000313" key="23">
    <source>
        <dbReference type="Proteomes" id="UP000078561"/>
    </source>
</evidence>
<feature type="chain" id="PRO_5007846061" description="triacylglycerol lipase" evidence="20">
    <location>
        <begin position="20"/>
        <end position="466"/>
    </location>
</feature>
<dbReference type="InterPro" id="IPR002921">
    <property type="entry name" value="Fungal_lipase-type"/>
</dbReference>
<protein>
    <recommendedName>
        <fullName evidence="6">triacylglycerol lipase</fullName>
        <ecNumber evidence="6">3.1.1.3</ecNumber>
    </recommendedName>
    <alternativeName>
        <fullName evidence="18">Autophagy-related protein 15</fullName>
    </alternativeName>
</protein>
<accession>A0A163THN1</accession>
<sequence>MRIYHFILFILVFTTYGMCAQYQQPFQLDSAAERQRQSQALTLTLHSVYHHSSPSGPTPRLFRRLDIYNSQLRSSNDALYDISAVTDSSERLSKPAKNHLIQQGSPLSTSSQGYQPKKIRWKRLGSLTAANMDILKEQVDQPVPDVTSRSTLLSLAMMTNNAYSGIDNTTDWYDLGEPWHLNTSFGWDSDGVRGHVFGNANDTLFVISYKGTSVDLWKTGPTGEKDKINDNMLFSCCCARISRAWTPVCDCYQGNEYVCRSECLENSILDAEFYYDHAMAIYLDVAERYPNATIWLTGHSLGGSLASLVGQTFGIPVISFEAPGEQLASTRLHLPHYKNMALWHFGHTADPIFTGECTGASSSCWFGGFAMESKCHTGKLCVWDTVQDYGWRVDARTHRIRNVIDDILNKTETALPLPICKKERDCDECGLWTFTDKRDGNKTESSSSSTAESTPTATEPPDDPWF</sequence>
<dbReference type="GO" id="GO:0004620">
    <property type="term" value="F:phospholipase activity"/>
    <property type="evidence" value="ECO:0007669"/>
    <property type="project" value="TreeGrafter"/>
</dbReference>
<evidence type="ECO:0000256" key="9">
    <source>
        <dbReference type="ARBA" id="ARBA00022801"/>
    </source>
</evidence>
<dbReference type="InterPro" id="IPR029058">
    <property type="entry name" value="AB_hydrolase_fold"/>
</dbReference>
<dbReference type="GO" id="GO:0006660">
    <property type="term" value="P:phosphatidylserine catabolic process"/>
    <property type="evidence" value="ECO:0007669"/>
    <property type="project" value="TreeGrafter"/>
</dbReference>
<comment type="similarity">
    <text evidence="4">Belongs to the AB hydrolase superfamily. Lipase family.</text>
</comment>
<evidence type="ECO:0000256" key="8">
    <source>
        <dbReference type="ARBA" id="ARBA00022753"/>
    </source>
</evidence>
<evidence type="ECO:0000256" key="5">
    <source>
        <dbReference type="ARBA" id="ARBA00011137"/>
    </source>
</evidence>
<keyword evidence="15" id="KW-0472">Membrane</keyword>
<evidence type="ECO:0000259" key="21">
    <source>
        <dbReference type="Pfam" id="PF01764"/>
    </source>
</evidence>
<evidence type="ECO:0000256" key="14">
    <source>
        <dbReference type="ARBA" id="ARBA00023098"/>
    </source>
</evidence>
<evidence type="ECO:0000256" key="12">
    <source>
        <dbReference type="ARBA" id="ARBA00022989"/>
    </source>
</evidence>
<keyword evidence="8" id="KW-0967">Endosome</keyword>
<dbReference type="GO" id="GO:0032585">
    <property type="term" value="C:multivesicular body membrane"/>
    <property type="evidence" value="ECO:0007669"/>
    <property type="project" value="UniProtKB-SubCell"/>
</dbReference>
<dbReference type="Pfam" id="PF01764">
    <property type="entry name" value="Lipase_3"/>
    <property type="match status" value="1"/>
</dbReference>
<feature type="domain" description="Fungal lipase-type" evidence="21">
    <location>
        <begin position="284"/>
        <end position="310"/>
    </location>
</feature>
<dbReference type="OMA" id="ECLENSI"/>
<keyword evidence="23" id="KW-1185">Reference proteome</keyword>
<keyword evidence="12" id="KW-1133">Transmembrane helix</keyword>
<evidence type="ECO:0000256" key="19">
    <source>
        <dbReference type="SAM" id="MobiDB-lite"/>
    </source>
</evidence>
<keyword evidence="20" id="KW-0732">Signal</keyword>
<dbReference type="STRING" id="4829.A0A163THN1"/>
<keyword evidence="10" id="KW-0442">Lipid degradation</keyword>
<reference evidence="22" key="1">
    <citation type="submission" date="2016-04" db="EMBL/GenBank/DDBJ databases">
        <authorList>
            <person name="Evans L.H."/>
            <person name="Alamgir A."/>
            <person name="Owens N."/>
            <person name="Weber N.D."/>
            <person name="Virtaneva K."/>
            <person name="Barbian K."/>
            <person name="Babar A."/>
            <person name="Rosenke K."/>
        </authorList>
    </citation>
    <scope>NUCLEOTIDE SEQUENCE [LARGE SCALE GENOMIC DNA]</scope>
    <source>
        <strain evidence="22">CBS 101.48</strain>
    </source>
</reference>
<evidence type="ECO:0000256" key="11">
    <source>
        <dbReference type="ARBA" id="ARBA00022968"/>
    </source>
</evidence>
<dbReference type="Proteomes" id="UP000078561">
    <property type="component" value="Unassembled WGS sequence"/>
</dbReference>
<keyword evidence="11" id="KW-0735">Signal-anchor</keyword>
<evidence type="ECO:0000256" key="18">
    <source>
        <dbReference type="ARBA" id="ARBA00029828"/>
    </source>
</evidence>
<evidence type="ECO:0000256" key="13">
    <source>
        <dbReference type="ARBA" id="ARBA00023006"/>
    </source>
</evidence>
<comment type="subunit">
    <text evidence="5">Binds to both phosphatidylinositol (PI) and phosphatidylinositol 3,5-bisphosphate (PIP2).</text>
</comment>
<keyword evidence="9" id="KW-0378">Hydrolase</keyword>
<comment type="function">
    <text evidence="17">Lipase which is essential for lysis of subvacuolar cytoplasm to vacuole targeted bodies and intravacuolar autophagic bodies. Involved in the lysis of intravacuolar multivesicular body (MVB) vesicles. The intravacuolar membrane disintegration by ATG15 is critical to life span extension.</text>
</comment>
<evidence type="ECO:0000256" key="4">
    <source>
        <dbReference type="ARBA" id="ARBA00010701"/>
    </source>
</evidence>
<dbReference type="Gene3D" id="3.40.50.1820">
    <property type="entry name" value="alpha/beta hydrolase"/>
    <property type="match status" value="1"/>
</dbReference>
<dbReference type="SUPFAM" id="SSF53474">
    <property type="entry name" value="alpha/beta-Hydrolases"/>
    <property type="match status" value="1"/>
</dbReference>
<gene>
    <name evidence="22" type="primary">ABSGL_10788.1 scaffold 12033</name>
</gene>
<keyword evidence="13" id="KW-0072">Autophagy</keyword>
<keyword evidence="16" id="KW-0325">Glycoprotein</keyword>